<dbReference type="SUPFAM" id="SSF52172">
    <property type="entry name" value="CheY-like"/>
    <property type="match status" value="1"/>
</dbReference>
<feature type="domain" description="GGDEF" evidence="5">
    <location>
        <begin position="335"/>
        <end position="467"/>
    </location>
</feature>
<keyword evidence="1" id="KW-0597">Phosphoprotein</keyword>
<feature type="domain" description="EAL" evidence="4">
    <location>
        <begin position="472"/>
        <end position="722"/>
    </location>
</feature>
<feature type="region of interest" description="Disordered" evidence="2">
    <location>
        <begin position="1"/>
        <end position="22"/>
    </location>
</feature>
<dbReference type="SMART" id="SM00448">
    <property type="entry name" value="REC"/>
    <property type="match status" value="1"/>
</dbReference>
<dbReference type="CDD" id="cd17546">
    <property type="entry name" value="REC_hyHK_CKI1_RcsC-like"/>
    <property type="match status" value="1"/>
</dbReference>
<dbReference type="SUPFAM" id="SSF55073">
    <property type="entry name" value="Nucleotide cyclase"/>
    <property type="match status" value="1"/>
</dbReference>
<dbReference type="PANTHER" id="PTHR33121">
    <property type="entry name" value="CYCLIC DI-GMP PHOSPHODIESTERASE PDEF"/>
    <property type="match status" value="1"/>
</dbReference>
<feature type="region of interest" description="Disordered" evidence="2">
    <location>
        <begin position="108"/>
        <end position="178"/>
    </location>
</feature>
<dbReference type="SMART" id="SM00052">
    <property type="entry name" value="EAL"/>
    <property type="match status" value="1"/>
</dbReference>
<organism evidence="6 7">
    <name type="scientific">Lysobacter dokdonensis DS-58</name>
    <dbReference type="NCBI Taxonomy" id="1300345"/>
    <lineage>
        <taxon>Bacteria</taxon>
        <taxon>Pseudomonadati</taxon>
        <taxon>Pseudomonadota</taxon>
        <taxon>Gammaproteobacteria</taxon>
        <taxon>Lysobacterales</taxon>
        <taxon>Lysobacteraceae</taxon>
        <taxon>Noviluteimonas</taxon>
    </lineage>
</organism>
<evidence type="ECO:0000256" key="1">
    <source>
        <dbReference type="PROSITE-ProRule" id="PRU00169"/>
    </source>
</evidence>
<gene>
    <name evidence="6" type="ORF">LF41_1572</name>
</gene>
<dbReference type="SUPFAM" id="SSF141868">
    <property type="entry name" value="EAL domain-like"/>
    <property type="match status" value="1"/>
</dbReference>
<dbReference type="InterPro" id="IPR001633">
    <property type="entry name" value="EAL_dom"/>
</dbReference>
<dbReference type="InterPro" id="IPR050706">
    <property type="entry name" value="Cyclic-di-GMP_PDE-like"/>
</dbReference>
<dbReference type="Gene3D" id="3.30.70.270">
    <property type="match status" value="1"/>
</dbReference>
<evidence type="ECO:0000313" key="7">
    <source>
        <dbReference type="Proteomes" id="UP000030518"/>
    </source>
</evidence>
<dbReference type="CDD" id="cd01948">
    <property type="entry name" value="EAL"/>
    <property type="match status" value="1"/>
</dbReference>
<dbReference type="PROSITE" id="PS50110">
    <property type="entry name" value="RESPONSE_REGULATORY"/>
    <property type="match status" value="1"/>
</dbReference>
<dbReference type="PROSITE" id="PS50883">
    <property type="entry name" value="EAL"/>
    <property type="match status" value="1"/>
</dbReference>
<dbReference type="GO" id="GO:0016301">
    <property type="term" value="F:kinase activity"/>
    <property type="evidence" value="ECO:0007669"/>
    <property type="project" value="UniProtKB-KW"/>
</dbReference>
<evidence type="ECO:0000313" key="6">
    <source>
        <dbReference type="EMBL" id="KGQ18217.1"/>
    </source>
</evidence>
<evidence type="ECO:0000259" key="3">
    <source>
        <dbReference type="PROSITE" id="PS50110"/>
    </source>
</evidence>
<dbReference type="Gene3D" id="3.20.20.450">
    <property type="entry name" value="EAL domain"/>
    <property type="match status" value="1"/>
</dbReference>
<dbReference type="GO" id="GO:0071111">
    <property type="term" value="F:cyclic-guanylate-specific phosphodiesterase activity"/>
    <property type="evidence" value="ECO:0007669"/>
    <property type="project" value="InterPro"/>
</dbReference>
<dbReference type="InterPro" id="IPR043128">
    <property type="entry name" value="Rev_trsase/Diguanyl_cyclase"/>
</dbReference>
<dbReference type="AlphaFoldDB" id="A0A0A2WHP2"/>
<feature type="domain" description="Response regulatory" evidence="3">
    <location>
        <begin position="180"/>
        <end position="296"/>
    </location>
</feature>
<dbReference type="Proteomes" id="UP000030518">
    <property type="component" value="Unassembled WGS sequence"/>
</dbReference>
<dbReference type="PATRIC" id="fig|1300345.3.peg.2641"/>
<protein>
    <submittedName>
        <fullName evidence="6">Two-component system sensory histidine kinase</fullName>
    </submittedName>
</protein>
<keyword evidence="6" id="KW-0808">Transferase</keyword>
<comment type="caution">
    <text evidence="6">The sequence shown here is derived from an EMBL/GenBank/DDBJ whole genome shotgun (WGS) entry which is preliminary data.</text>
</comment>
<dbReference type="InterPro" id="IPR029787">
    <property type="entry name" value="Nucleotide_cyclase"/>
</dbReference>
<dbReference type="InterPro" id="IPR035919">
    <property type="entry name" value="EAL_sf"/>
</dbReference>
<evidence type="ECO:0000259" key="4">
    <source>
        <dbReference type="PROSITE" id="PS50883"/>
    </source>
</evidence>
<sequence>MPATKPKRQQASNDPLSQFRGGVDGLAQHLRNRRAQGWDHGSFEQIAHEVDRLHAQAVQIDQRWAGMLAQLHGQISSARIAQHMPDAASTAQLISVAENLLLQLPNASKSVDDTPASRAETPPQGYWRRWSEDAPPADGAQDTTSASDGESSEPVAAAAATSPDGVPLPPLGTGDEPPYRVLIVEDDRAQAMFAEGVLNGAGIEAVVAAESKDVLDTMQRIKPDLVLMDLHMPGMSGTELTTMIRAHESFLHTPIVFLTGDPDPEMQYQVLEVGADDFLQKPIRPRHLIAAIESRVKRARALGKQRMTEASRHPATGLMARPVLLQQLSSALPATAGGVYFIEIEGTSTLRERFGYAALERLMTEAGRRLGELAGVHPATRLNDHSFLVYTPKLEDLALDRQARVWRDGLNQKAFDVDGHTIKLRVTVGYAALRHGFTDAGGALEAAEQASRHARSQALGIFAFEPPDHGQPSDLSDYLRDALADDRFELIYQPIVAVAGGDEAQYQTLLRMNAADGTLHNAAEIIPAAEQAGMIHDIDRWVLERALDVLQQRRAQSRPVRLFVPQSSRTLARDAYADWLASAIAVRGLEGPSLVIDIRLADALIHAVTLKQFCDQLVPVGVQFCLSQYEHSPDADSLLSQLPLGYIRLSARYAHADGGALRDAMRTSIDRAHRQGLQVIGHSVEDPQAAATLWMSGIDFIQGNLVQQAASELDFDFKNAVL</sequence>
<dbReference type="STRING" id="1300345.LF41_1572"/>
<keyword evidence="6" id="KW-0418">Kinase</keyword>
<evidence type="ECO:0000259" key="5">
    <source>
        <dbReference type="PROSITE" id="PS50887"/>
    </source>
</evidence>
<dbReference type="InterPro" id="IPR001789">
    <property type="entry name" value="Sig_transdc_resp-reg_receiver"/>
</dbReference>
<evidence type="ECO:0000256" key="2">
    <source>
        <dbReference type="SAM" id="MobiDB-lite"/>
    </source>
</evidence>
<reference evidence="6 7" key="1">
    <citation type="submission" date="2014-09" db="EMBL/GenBank/DDBJ databases">
        <title>Genome sequences of Lysobacter dokdonensis DS-58.</title>
        <authorList>
            <person name="Kim J.F."/>
            <person name="Kwak M.-J."/>
        </authorList>
    </citation>
    <scope>NUCLEOTIDE SEQUENCE [LARGE SCALE GENOMIC DNA]</scope>
    <source>
        <strain evidence="6 7">DS-58</strain>
    </source>
</reference>
<feature type="modified residue" description="4-aspartylphosphate" evidence="1">
    <location>
        <position position="229"/>
    </location>
</feature>
<name>A0A0A2WHP2_9GAMM</name>
<dbReference type="eggNOG" id="COG3706">
    <property type="taxonomic scope" value="Bacteria"/>
</dbReference>
<dbReference type="SMART" id="SM00267">
    <property type="entry name" value="GGDEF"/>
    <property type="match status" value="1"/>
</dbReference>
<dbReference type="Gene3D" id="3.40.50.2300">
    <property type="match status" value="1"/>
</dbReference>
<accession>A0A0A2WHP2</accession>
<keyword evidence="7" id="KW-1185">Reference proteome</keyword>
<dbReference type="Pfam" id="PF00563">
    <property type="entry name" value="EAL"/>
    <property type="match status" value="1"/>
</dbReference>
<dbReference type="Pfam" id="PF00072">
    <property type="entry name" value="Response_reg"/>
    <property type="match status" value="1"/>
</dbReference>
<dbReference type="eggNOG" id="COG2200">
    <property type="taxonomic scope" value="Bacteria"/>
</dbReference>
<dbReference type="InterPro" id="IPR011006">
    <property type="entry name" value="CheY-like_superfamily"/>
</dbReference>
<dbReference type="PROSITE" id="PS50887">
    <property type="entry name" value="GGDEF"/>
    <property type="match status" value="1"/>
</dbReference>
<proteinExistence type="predicted"/>
<dbReference type="InterPro" id="IPR000160">
    <property type="entry name" value="GGDEF_dom"/>
</dbReference>
<dbReference type="GO" id="GO:0000160">
    <property type="term" value="P:phosphorelay signal transduction system"/>
    <property type="evidence" value="ECO:0007669"/>
    <property type="project" value="InterPro"/>
</dbReference>
<dbReference type="EMBL" id="JRKJ01000021">
    <property type="protein sequence ID" value="KGQ18217.1"/>
    <property type="molecule type" value="Genomic_DNA"/>
</dbReference>
<dbReference type="PANTHER" id="PTHR33121:SF70">
    <property type="entry name" value="SIGNALING PROTEIN YKOW"/>
    <property type="match status" value="1"/>
</dbReference>